<dbReference type="STRING" id="667725.A0A0L0F8C1"/>
<gene>
    <name evidence="5" type="ORF">SARC_14473</name>
</gene>
<organism evidence="5 6">
    <name type="scientific">Sphaeroforma arctica JP610</name>
    <dbReference type="NCBI Taxonomy" id="667725"/>
    <lineage>
        <taxon>Eukaryota</taxon>
        <taxon>Ichthyosporea</taxon>
        <taxon>Ichthyophonida</taxon>
        <taxon>Sphaeroforma</taxon>
    </lineage>
</organism>
<keyword evidence="2" id="KW-0808">Transferase</keyword>
<dbReference type="GeneID" id="25914977"/>
<feature type="domain" description="Thiolase N-terminal" evidence="4">
    <location>
        <begin position="6"/>
        <end position="75"/>
    </location>
</feature>
<sequence length="75" mass="7752">MSPSDVVIVSARRTPVGSFQGAYNTVPAKTLGAAVIREALQRCSVDTADVSEVITAGQGQNPVRQAAIEAGLPKE</sequence>
<keyword evidence="6" id="KW-1185">Reference proteome</keyword>
<dbReference type="Gene3D" id="3.40.47.10">
    <property type="match status" value="1"/>
</dbReference>
<comment type="similarity">
    <text evidence="1">Belongs to the thiolase-like superfamily. Thiolase family.</text>
</comment>
<evidence type="ECO:0000256" key="3">
    <source>
        <dbReference type="ARBA" id="ARBA00023315"/>
    </source>
</evidence>
<dbReference type="GO" id="GO:0016747">
    <property type="term" value="F:acyltransferase activity, transferring groups other than amino-acyl groups"/>
    <property type="evidence" value="ECO:0007669"/>
    <property type="project" value="InterPro"/>
</dbReference>
<evidence type="ECO:0000256" key="2">
    <source>
        <dbReference type="ARBA" id="ARBA00022679"/>
    </source>
</evidence>
<dbReference type="OrthoDB" id="5404651at2759"/>
<dbReference type="Proteomes" id="UP000054560">
    <property type="component" value="Unassembled WGS sequence"/>
</dbReference>
<evidence type="ECO:0000256" key="1">
    <source>
        <dbReference type="ARBA" id="ARBA00010982"/>
    </source>
</evidence>
<accession>A0A0L0F8C1</accession>
<dbReference type="PANTHER" id="PTHR18919">
    <property type="entry name" value="ACETYL-COA C-ACYLTRANSFERASE"/>
    <property type="match status" value="1"/>
</dbReference>
<keyword evidence="3" id="KW-0012">Acyltransferase</keyword>
<dbReference type="PANTHER" id="PTHR18919:SF107">
    <property type="entry name" value="ACETYL-COA ACETYLTRANSFERASE, CYTOSOLIC"/>
    <property type="match status" value="1"/>
</dbReference>
<evidence type="ECO:0000313" key="5">
    <source>
        <dbReference type="EMBL" id="KNC72965.1"/>
    </source>
</evidence>
<dbReference type="AlphaFoldDB" id="A0A0L0F8C1"/>
<evidence type="ECO:0000259" key="4">
    <source>
        <dbReference type="Pfam" id="PF00108"/>
    </source>
</evidence>
<dbReference type="Pfam" id="PF00108">
    <property type="entry name" value="Thiolase_N"/>
    <property type="match status" value="1"/>
</dbReference>
<dbReference type="InterPro" id="IPR016039">
    <property type="entry name" value="Thiolase-like"/>
</dbReference>
<proteinExistence type="inferred from homology"/>
<evidence type="ECO:0000313" key="6">
    <source>
        <dbReference type="Proteomes" id="UP000054560"/>
    </source>
</evidence>
<feature type="non-terminal residue" evidence="5">
    <location>
        <position position="75"/>
    </location>
</feature>
<dbReference type="SUPFAM" id="SSF53901">
    <property type="entry name" value="Thiolase-like"/>
    <property type="match status" value="1"/>
</dbReference>
<dbReference type="InterPro" id="IPR020616">
    <property type="entry name" value="Thiolase_N"/>
</dbReference>
<dbReference type="RefSeq" id="XP_014146867.1">
    <property type="nucleotide sequence ID" value="XM_014291392.1"/>
</dbReference>
<reference evidence="5 6" key="1">
    <citation type="submission" date="2011-02" db="EMBL/GenBank/DDBJ databases">
        <title>The Genome Sequence of Sphaeroforma arctica JP610.</title>
        <authorList>
            <consortium name="The Broad Institute Genome Sequencing Platform"/>
            <person name="Russ C."/>
            <person name="Cuomo C."/>
            <person name="Young S.K."/>
            <person name="Zeng Q."/>
            <person name="Gargeya S."/>
            <person name="Alvarado L."/>
            <person name="Berlin A."/>
            <person name="Chapman S.B."/>
            <person name="Chen Z."/>
            <person name="Freedman E."/>
            <person name="Gellesch M."/>
            <person name="Goldberg J."/>
            <person name="Griggs A."/>
            <person name="Gujja S."/>
            <person name="Heilman E."/>
            <person name="Heiman D."/>
            <person name="Howarth C."/>
            <person name="Mehta T."/>
            <person name="Neiman D."/>
            <person name="Pearson M."/>
            <person name="Roberts A."/>
            <person name="Saif S."/>
            <person name="Shea T."/>
            <person name="Shenoy N."/>
            <person name="Sisk P."/>
            <person name="Stolte C."/>
            <person name="Sykes S."/>
            <person name="White J."/>
            <person name="Yandava C."/>
            <person name="Burger G."/>
            <person name="Gray M.W."/>
            <person name="Holland P.W.H."/>
            <person name="King N."/>
            <person name="Lang F.B.F."/>
            <person name="Roger A.J."/>
            <person name="Ruiz-Trillo I."/>
            <person name="Haas B."/>
            <person name="Nusbaum C."/>
            <person name="Birren B."/>
        </authorList>
    </citation>
    <scope>NUCLEOTIDE SEQUENCE [LARGE SCALE GENOMIC DNA]</scope>
    <source>
        <strain evidence="5 6">JP610</strain>
    </source>
</reference>
<dbReference type="eggNOG" id="KOG1390">
    <property type="taxonomic scope" value="Eukaryota"/>
</dbReference>
<protein>
    <recommendedName>
        <fullName evidence="4">Thiolase N-terminal domain-containing protein</fullName>
    </recommendedName>
</protein>
<dbReference type="EMBL" id="KQ246268">
    <property type="protein sequence ID" value="KNC72965.1"/>
    <property type="molecule type" value="Genomic_DNA"/>
</dbReference>
<name>A0A0L0F8C1_9EUKA</name>